<dbReference type="SMART" id="SM00382">
    <property type="entry name" value="AAA"/>
    <property type="match status" value="1"/>
</dbReference>
<dbReference type="InterPro" id="IPR027417">
    <property type="entry name" value="P-loop_NTPase"/>
</dbReference>
<evidence type="ECO:0000313" key="3">
    <source>
        <dbReference type="EMBL" id="MCY1714668.1"/>
    </source>
</evidence>
<feature type="domain" description="Bacterial type II secretion system protein E" evidence="2">
    <location>
        <begin position="201"/>
        <end position="215"/>
    </location>
</feature>
<dbReference type="PANTHER" id="PTHR30486:SF16">
    <property type="entry name" value="TWITCHING MOTILITY PROTEIN PILT"/>
    <property type="match status" value="1"/>
</dbReference>
<dbReference type="PROSITE" id="PS00662">
    <property type="entry name" value="T2SP_E"/>
    <property type="match status" value="1"/>
</dbReference>
<dbReference type="InterPro" id="IPR001482">
    <property type="entry name" value="T2SS/T4SS_dom"/>
</dbReference>
<comment type="caution">
    <text evidence="3">The sequence shown here is derived from an EMBL/GenBank/DDBJ whole genome shotgun (WGS) entry which is preliminary data.</text>
</comment>
<evidence type="ECO:0000256" key="1">
    <source>
        <dbReference type="ARBA" id="ARBA00006611"/>
    </source>
</evidence>
<dbReference type="InterPro" id="IPR003593">
    <property type="entry name" value="AAA+_ATPase"/>
</dbReference>
<proteinExistence type="inferred from homology"/>
<dbReference type="Gene3D" id="3.40.50.300">
    <property type="entry name" value="P-loop containing nucleotide triphosphate hydrolases"/>
    <property type="match status" value="1"/>
</dbReference>
<comment type="similarity">
    <text evidence="1">Belongs to the GSP E family.</text>
</comment>
<dbReference type="RefSeq" id="WP_268058798.1">
    <property type="nucleotide sequence ID" value="NZ_JAPOHA010000010.1"/>
</dbReference>
<dbReference type="CDD" id="cd01131">
    <property type="entry name" value="PilT"/>
    <property type="match status" value="1"/>
</dbReference>
<accession>A0ABT4BX89</accession>
<dbReference type="EMBL" id="JAPOHA010000010">
    <property type="protein sequence ID" value="MCY1714668.1"/>
    <property type="molecule type" value="Genomic_DNA"/>
</dbReference>
<dbReference type="InterPro" id="IPR006321">
    <property type="entry name" value="PilT/PilU"/>
</dbReference>
<dbReference type="Proteomes" id="UP001082703">
    <property type="component" value="Unassembled WGS sequence"/>
</dbReference>
<protein>
    <submittedName>
        <fullName evidence="3">PilT/PilU family type 4a pilus ATPase</fullName>
    </submittedName>
</protein>
<evidence type="ECO:0000313" key="4">
    <source>
        <dbReference type="Proteomes" id="UP001082703"/>
    </source>
</evidence>
<keyword evidence="4" id="KW-1185">Reference proteome</keyword>
<organism evidence="3 4">
    <name type="scientific">Caproiciproducens galactitolivorans</name>
    <dbReference type="NCBI Taxonomy" id="642589"/>
    <lineage>
        <taxon>Bacteria</taxon>
        <taxon>Bacillati</taxon>
        <taxon>Bacillota</taxon>
        <taxon>Clostridia</taxon>
        <taxon>Eubacteriales</taxon>
        <taxon>Acutalibacteraceae</taxon>
        <taxon>Caproiciproducens</taxon>
    </lineage>
</organism>
<dbReference type="Pfam" id="PF00437">
    <property type="entry name" value="T2SSE"/>
    <property type="match status" value="1"/>
</dbReference>
<dbReference type="SUPFAM" id="SSF52540">
    <property type="entry name" value="P-loop containing nucleoside triphosphate hydrolases"/>
    <property type="match status" value="1"/>
</dbReference>
<dbReference type="NCBIfam" id="TIGR01420">
    <property type="entry name" value="pilT_fam"/>
    <property type="match status" value="1"/>
</dbReference>
<evidence type="ECO:0000259" key="2">
    <source>
        <dbReference type="PROSITE" id="PS00662"/>
    </source>
</evidence>
<reference evidence="3 4" key="1">
    <citation type="submission" date="2022-11" db="EMBL/GenBank/DDBJ databases">
        <authorList>
            <person name="Caiyu Z."/>
        </authorList>
    </citation>
    <scope>NUCLEOTIDE SEQUENCE [LARGE SCALE GENOMIC DNA]</scope>
    <source>
        <strain evidence="3 4">YR-4</strain>
    </source>
</reference>
<name>A0ABT4BX89_9FIRM</name>
<dbReference type="PANTHER" id="PTHR30486">
    <property type="entry name" value="TWITCHING MOTILITY PROTEIN PILT"/>
    <property type="match status" value="1"/>
</dbReference>
<gene>
    <name evidence="3" type="ORF">OUY18_10420</name>
</gene>
<dbReference type="InterPro" id="IPR050921">
    <property type="entry name" value="T4SS_GSP_E_ATPase"/>
</dbReference>
<dbReference type="Gene3D" id="3.30.450.90">
    <property type="match status" value="1"/>
</dbReference>
<sequence length="357" mass="39380">MDMLEILEEAVQENVSDIFIISGCPLSFKTNDVIHPADIESLRAYSLKPEDTKKCIEKIYSLGGGRDMNPFLQSGDDDFSFSIEGLCRFRCNAYLQRGSMAAVLRVVAFDLPDPTVLHIPDTVIGLNRNKKGLVLITGAAGSGKSTTLACIIDRINHTRNSHIITIEDPIEFLHRHDKSIVSQREVEHDTQSYVHALRAALRQAPDVILLGEMRDYETIATAMTAAETGQLVLSTLHTVGAANTIDRIIDVFPPNQQQQIRVQLSMVLQAVVSQQLLPAADGTLIPAFEIMLVNPAIRNMIRESKVHQIDNAINSGAGEGMISMDTYLLKLFGEGKITRETALIYAANPENLTKKMN</sequence>